<dbReference type="Proteomes" id="UP000091820">
    <property type="component" value="Unassembled WGS sequence"/>
</dbReference>
<evidence type="ECO:0000256" key="3">
    <source>
        <dbReference type="ARBA" id="ARBA00022989"/>
    </source>
</evidence>
<feature type="transmembrane region" description="Helical" evidence="5">
    <location>
        <begin position="161"/>
        <end position="189"/>
    </location>
</feature>
<feature type="transmembrane region" description="Helical" evidence="5">
    <location>
        <begin position="12"/>
        <end position="38"/>
    </location>
</feature>
<evidence type="ECO:0000256" key="5">
    <source>
        <dbReference type="SAM" id="Phobius"/>
    </source>
</evidence>
<dbReference type="PRINTS" id="PR00259">
    <property type="entry name" value="TMFOUR"/>
</dbReference>
<sequence length="199" mass="22083">MYSSENLVSYACVRSLLILFNIGFWLSGLSLIWIGAWLQTDFENYLKISENYSEHAPGILIIMGGIIIFVTSLTCSCFVKIRSSELVVNGGVLITLLFSLISLSVYINTYKDQVMNGINDGISKEINNYNFSRSTNNDNLIDFVQKNGCAYKLKNVINKHFTALGITTSAIALFPFFGAVLSFGLSLMYNKGGGYEMIV</sequence>
<dbReference type="Pfam" id="PF00335">
    <property type="entry name" value="Tetraspanin"/>
    <property type="match status" value="1"/>
</dbReference>
<dbReference type="GO" id="GO:0016020">
    <property type="term" value="C:membrane"/>
    <property type="evidence" value="ECO:0007669"/>
    <property type="project" value="UniProtKB-SubCell"/>
</dbReference>
<feature type="transmembrane region" description="Helical" evidence="5">
    <location>
        <begin position="58"/>
        <end position="79"/>
    </location>
</feature>
<organism evidence="6 7">
    <name type="scientific">Glossina brevipalpis</name>
    <dbReference type="NCBI Taxonomy" id="37001"/>
    <lineage>
        <taxon>Eukaryota</taxon>
        <taxon>Metazoa</taxon>
        <taxon>Ecdysozoa</taxon>
        <taxon>Arthropoda</taxon>
        <taxon>Hexapoda</taxon>
        <taxon>Insecta</taxon>
        <taxon>Pterygota</taxon>
        <taxon>Neoptera</taxon>
        <taxon>Endopterygota</taxon>
        <taxon>Diptera</taxon>
        <taxon>Brachycera</taxon>
        <taxon>Muscomorpha</taxon>
        <taxon>Hippoboscoidea</taxon>
        <taxon>Glossinidae</taxon>
        <taxon>Glossina</taxon>
    </lineage>
</organism>
<accession>A0A1A9WBV4</accession>
<reference evidence="6" key="2">
    <citation type="submission" date="2020-05" db="UniProtKB">
        <authorList>
            <consortium name="EnsemblMetazoa"/>
        </authorList>
    </citation>
    <scope>IDENTIFICATION</scope>
    <source>
        <strain evidence="6">IAEA</strain>
    </source>
</reference>
<evidence type="ECO:0000313" key="6">
    <source>
        <dbReference type="EnsemblMetazoa" id="GBRI013860-PA"/>
    </source>
</evidence>
<reference evidence="7" key="1">
    <citation type="submission" date="2014-03" db="EMBL/GenBank/DDBJ databases">
        <authorList>
            <person name="Aksoy S."/>
            <person name="Warren W."/>
            <person name="Wilson R.K."/>
        </authorList>
    </citation>
    <scope>NUCLEOTIDE SEQUENCE [LARGE SCALE GENOMIC DNA]</scope>
    <source>
        <strain evidence="7">IAEA</strain>
    </source>
</reference>
<evidence type="ECO:0000313" key="7">
    <source>
        <dbReference type="Proteomes" id="UP000091820"/>
    </source>
</evidence>
<evidence type="ECO:0008006" key="8">
    <source>
        <dbReference type="Google" id="ProtNLM"/>
    </source>
</evidence>
<dbReference type="InterPro" id="IPR018499">
    <property type="entry name" value="Tetraspanin/Peripherin"/>
</dbReference>
<dbReference type="STRING" id="37001.A0A1A9WBV4"/>
<name>A0A1A9WBV4_9MUSC</name>
<proteinExistence type="predicted"/>
<evidence type="ECO:0000256" key="4">
    <source>
        <dbReference type="ARBA" id="ARBA00023136"/>
    </source>
</evidence>
<feature type="transmembrane region" description="Helical" evidence="5">
    <location>
        <begin position="86"/>
        <end position="107"/>
    </location>
</feature>
<evidence type="ECO:0000256" key="1">
    <source>
        <dbReference type="ARBA" id="ARBA00004141"/>
    </source>
</evidence>
<evidence type="ECO:0000256" key="2">
    <source>
        <dbReference type="ARBA" id="ARBA00022692"/>
    </source>
</evidence>
<dbReference type="AlphaFoldDB" id="A0A1A9WBV4"/>
<keyword evidence="2 5" id="KW-0812">Transmembrane</keyword>
<dbReference type="VEuPathDB" id="VectorBase:GBRI013860"/>
<dbReference type="EnsemblMetazoa" id="GBRI013860-RA">
    <property type="protein sequence ID" value="GBRI013860-PA"/>
    <property type="gene ID" value="GBRI013860"/>
</dbReference>
<keyword evidence="7" id="KW-1185">Reference proteome</keyword>
<protein>
    <recommendedName>
        <fullName evidence="8">Tetraspanin</fullName>
    </recommendedName>
</protein>
<keyword evidence="4 5" id="KW-0472">Membrane</keyword>
<comment type="subcellular location">
    <subcellularLocation>
        <location evidence="1">Membrane</location>
        <topology evidence="1">Multi-pass membrane protein</topology>
    </subcellularLocation>
</comment>
<keyword evidence="3 5" id="KW-1133">Transmembrane helix</keyword>